<comment type="caution">
    <text evidence="2">The sequence shown here is derived from an EMBL/GenBank/DDBJ whole genome shotgun (WGS) entry which is preliminary data.</text>
</comment>
<evidence type="ECO:0000256" key="1">
    <source>
        <dbReference type="SAM" id="MobiDB-lite"/>
    </source>
</evidence>
<proteinExistence type="predicted"/>
<keyword evidence="3" id="KW-1185">Reference proteome</keyword>
<sequence>MEFGEGRTTVLVSGPNGQIKLEVENEEEFDGPAPEPLPNLSDFKMEKVEVKEEITEDEPFTRNMEEVEVKQELIYDFEETGEDHPPGDKTSKKGNRKNRPFECEICHKTFVSQETQQLSHGISSLRMFRVWQTILP</sequence>
<protein>
    <recommendedName>
        <fullName evidence="4">C2H2-type domain-containing protein</fullName>
    </recommendedName>
</protein>
<feature type="compositionally biased region" description="Basic and acidic residues" evidence="1">
    <location>
        <begin position="82"/>
        <end position="91"/>
    </location>
</feature>
<dbReference type="EMBL" id="BTSY01000002">
    <property type="protein sequence ID" value="GMT13150.1"/>
    <property type="molecule type" value="Genomic_DNA"/>
</dbReference>
<gene>
    <name evidence="2" type="ORF">PFISCL1PPCAC_4448</name>
</gene>
<accession>A0AAV5V3T7</accession>
<evidence type="ECO:0008006" key="4">
    <source>
        <dbReference type="Google" id="ProtNLM"/>
    </source>
</evidence>
<dbReference type="AlphaFoldDB" id="A0AAV5V3T7"/>
<evidence type="ECO:0000313" key="3">
    <source>
        <dbReference type="Proteomes" id="UP001432322"/>
    </source>
</evidence>
<organism evidence="2 3">
    <name type="scientific">Pristionchus fissidentatus</name>
    <dbReference type="NCBI Taxonomy" id="1538716"/>
    <lineage>
        <taxon>Eukaryota</taxon>
        <taxon>Metazoa</taxon>
        <taxon>Ecdysozoa</taxon>
        <taxon>Nematoda</taxon>
        <taxon>Chromadorea</taxon>
        <taxon>Rhabditida</taxon>
        <taxon>Rhabditina</taxon>
        <taxon>Diplogasteromorpha</taxon>
        <taxon>Diplogasteroidea</taxon>
        <taxon>Neodiplogasteridae</taxon>
        <taxon>Pristionchus</taxon>
    </lineage>
</organism>
<reference evidence="2" key="1">
    <citation type="submission" date="2023-10" db="EMBL/GenBank/DDBJ databases">
        <title>Genome assembly of Pristionchus species.</title>
        <authorList>
            <person name="Yoshida K."/>
            <person name="Sommer R.J."/>
        </authorList>
    </citation>
    <scope>NUCLEOTIDE SEQUENCE</scope>
    <source>
        <strain evidence="2">RS5133</strain>
    </source>
</reference>
<feature type="region of interest" description="Disordered" evidence="1">
    <location>
        <begin position="77"/>
        <end position="98"/>
    </location>
</feature>
<evidence type="ECO:0000313" key="2">
    <source>
        <dbReference type="EMBL" id="GMT13150.1"/>
    </source>
</evidence>
<dbReference type="Proteomes" id="UP001432322">
    <property type="component" value="Unassembled WGS sequence"/>
</dbReference>
<name>A0AAV5V3T7_9BILA</name>